<accession>A0AA96J6N6</accession>
<dbReference type="RefSeq" id="WP_313498047.1">
    <property type="nucleotide sequence ID" value="NZ_CP134879.1"/>
</dbReference>
<evidence type="ECO:0000313" key="1">
    <source>
        <dbReference type="EMBL" id="WNM24387.1"/>
    </source>
</evidence>
<reference evidence="1 2" key="1">
    <citation type="submission" date="2023-09" db="EMBL/GenBank/DDBJ databases">
        <title>Demequina sp. a novel bacteria isolated from Capsicum annuum.</title>
        <authorList>
            <person name="Humaira Z."/>
            <person name="Lee J."/>
            <person name="Cho D."/>
        </authorList>
    </citation>
    <scope>NUCLEOTIDE SEQUENCE [LARGE SCALE GENOMIC DNA]</scope>
    <source>
        <strain evidence="1 2">OYTSA14</strain>
    </source>
</reference>
<gene>
    <name evidence="1" type="ORF">RN606_13640</name>
</gene>
<dbReference type="EMBL" id="CP134879">
    <property type="protein sequence ID" value="WNM24387.1"/>
    <property type="molecule type" value="Genomic_DNA"/>
</dbReference>
<name>A0AA96J6N6_9MICO</name>
<keyword evidence="2" id="KW-1185">Reference proteome</keyword>
<protein>
    <submittedName>
        <fullName evidence="1">Uncharacterized protein</fullName>
    </submittedName>
</protein>
<dbReference type="Proteomes" id="UP001304125">
    <property type="component" value="Chromosome"/>
</dbReference>
<evidence type="ECO:0000313" key="2">
    <source>
        <dbReference type="Proteomes" id="UP001304125"/>
    </source>
</evidence>
<organism evidence="1 2">
    <name type="scientific">Demequina capsici</name>
    <dbReference type="NCBI Taxonomy" id="3075620"/>
    <lineage>
        <taxon>Bacteria</taxon>
        <taxon>Bacillati</taxon>
        <taxon>Actinomycetota</taxon>
        <taxon>Actinomycetes</taxon>
        <taxon>Micrococcales</taxon>
        <taxon>Demequinaceae</taxon>
        <taxon>Demequina</taxon>
    </lineage>
</organism>
<sequence>MVRAFPEGELLAHVGGKIVVEFTLAAGALASYAGTVLNLVEQRAAAAQGSNEGTRALATRISLSGLKVLTIDWQDSTYVGGDDSATFSKVGSVGLTV</sequence>
<dbReference type="AlphaFoldDB" id="A0AA96J6N6"/>
<proteinExistence type="predicted"/>